<evidence type="ECO:0000259" key="6">
    <source>
        <dbReference type="Pfam" id="PF00849"/>
    </source>
</evidence>
<dbReference type="EC" id="5.4.99.-" evidence="5"/>
<dbReference type="InterPro" id="IPR006224">
    <property type="entry name" value="PsdUridine_synth_RluA-like_CS"/>
</dbReference>
<protein>
    <recommendedName>
        <fullName evidence="5">Pseudouridine synthase</fullName>
        <ecNumber evidence="5">5.4.99.-</ecNumber>
    </recommendedName>
</protein>
<feature type="active site" evidence="4">
    <location>
        <position position="137"/>
    </location>
</feature>
<dbReference type="InterPro" id="IPR020103">
    <property type="entry name" value="PsdUridine_synth_cat_dom_sf"/>
</dbReference>
<dbReference type="SUPFAM" id="SSF55120">
    <property type="entry name" value="Pseudouridine synthase"/>
    <property type="match status" value="1"/>
</dbReference>
<dbReference type="CDD" id="cd02869">
    <property type="entry name" value="PseudoU_synth_RluA_like"/>
    <property type="match status" value="1"/>
</dbReference>
<comment type="function">
    <text evidence="5">Responsible for synthesis of pseudouridine from uracil.</text>
</comment>
<dbReference type="Pfam" id="PF00849">
    <property type="entry name" value="PseudoU_synth_2"/>
    <property type="match status" value="1"/>
</dbReference>
<dbReference type="GO" id="GO:0140098">
    <property type="term" value="F:catalytic activity, acting on RNA"/>
    <property type="evidence" value="ECO:0007669"/>
    <property type="project" value="UniProtKB-ARBA"/>
</dbReference>
<keyword evidence="3 5" id="KW-0413">Isomerase</keyword>
<evidence type="ECO:0000256" key="5">
    <source>
        <dbReference type="RuleBase" id="RU362028"/>
    </source>
</evidence>
<gene>
    <name evidence="7" type="ORF">IAD15_03570</name>
</gene>
<dbReference type="GO" id="GO:0000455">
    <property type="term" value="P:enzyme-directed rRNA pseudouridine synthesis"/>
    <property type="evidence" value="ECO:0007669"/>
    <property type="project" value="TreeGrafter"/>
</dbReference>
<dbReference type="AlphaFoldDB" id="A0A9D1HLZ2"/>
<dbReference type="Gene3D" id="3.30.2350.10">
    <property type="entry name" value="Pseudouridine synthase"/>
    <property type="match status" value="1"/>
</dbReference>
<dbReference type="NCBIfam" id="TIGR00005">
    <property type="entry name" value="rluA_subfam"/>
    <property type="match status" value="1"/>
</dbReference>
<reference evidence="7" key="1">
    <citation type="submission" date="2020-10" db="EMBL/GenBank/DDBJ databases">
        <authorList>
            <person name="Gilroy R."/>
        </authorList>
    </citation>
    <scope>NUCLEOTIDE SEQUENCE</scope>
    <source>
        <strain evidence="7">CHK195-11698</strain>
    </source>
</reference>
<name>A0A9D1HLZ2_9FIRM</name>
<dbReference type="InterPro" id="IPR006145">
    <property type="entry name" value="PsdUridine_synth_RsuA/RluA"/>
</dbReference>
<dbReference type="PANTHER" id="PTHR21600">
    <property type="entry name" value="MITOCHONDRIAL RNA PSEUDOURIDINE SYNTHASE"/>
    <property type="match status" value="1"/>
</dbReference>
<accession>A0A9D1HLZ2</accession>
<dbReference type="InterPro" id="IPR050188">
    <property type="entry name" value="RluA_PseudoU_synthase"/>
</dbReference>
<evidence type="ECO:0000256" key="3">
    <source>
        <dbReference type="ARBA" id="ARBA00023235"/>
    </source>
</evidence>
<evidence type="ECO:0000256" key="4">
    <source>
        <dbReference type="PIRSR" id="PIRSR606225-1"/>
    </source>
</evidence>
<evidence type="ECO:0000256" key="1">
    <source>
        <dbReference type="ARBA" id="ARBA00000073"/>
    </source>
</evidence>
<feature type="domain" description="Pseudouridine synthase RsuA/RluA-like" evidence="6">
    <location>
        <begin position="90"/>
        <end position="241"/>
    </location>
</feature>
<dbReference type="EMBL" id="DVMJ01000026">
    <property type="protein sequence ID" value="HIU13130.1"/>
    <property type="molecule type" value="Genomic_DNA"/>
</dbReference>
<dbReference type="PANTHER" id="PTHR21600:SF44">
    <property type="entry name" value="RIBOSOMAL LARGE SUBUNIT PSEUDOURIDINE SYNTHASE D"/>
    <property type="match status" value="1"/>
</dbReference>
<dbReference type="GO" id="GO:0009982">
    <property type="term" value="F:pseudouridine synthase activity"/>
    <property type="evidence" value="ECO:0007669"/>
    <property type="project" value="InterPro"/>
</dbReference>
<comment type="caution">
    <text evidence="7">The sequence shown here is derived from an EMBL/GenBank/DDBJ whole genome shotgun (WGS) entry which is preliminary data.</text>
</comment>
<evidence type="ECO:0000313" key="7">
    <source>
        <dbReference type="EMBL" id="HIU13130.1"/>
    </source>
</evidence>
<dbReference type="PROSITE" id="PS01129">
    <property type="entry name" value="PSI_RLU"/>
    <property type="match status" value="1"/>
</dbReference>
<evidence type="ECO:0000256" key="2">
    <source>
        <dbReference type="ARBA" id="ARBA00010876"/>
    </source>
</evidence>
<evidence type="ECO:0000313" key="8">
    <source>
        <dbReference type="Proteomes" id="UP000824175"/>
    </source>
</evidence>
<organism evidence="7 8">
    <name type="scientific">Candidatus Fimiplasma intestinipullorum</name>
    <dbReference type="NCBI Taxonomy" id="2840825"/>
    <lineage>
        <taxon>Bacteria</taxon>
        <taxon>Bacillati</taxon>
        <taxon>Bacillota</taxon>
        <taxon>Clostridia</taxon>
        <taxon>Eubacteriales</taxon>
        <taxon>Candidatus Fimiplasma</taxon>
    </lineage>
</organism>
<dbReference type="Proteomes" id="UP000824175">
    <property type="component" value="Unassembled WGS sequence"/>
</dbReference>
<proteinExistence type="inferred from homology"/>
<dbReference type="GO" id="GO:0003723">
    <property type="term" value="F:RNA binding"/>
    <property type="evidence" value="ECO:0007669"/>
    <property type="project" value="InterPro"/>
</dbReference>
<comment type="catalytic activity">
    <reaction evidence="1 5">
        <text>a uridine in RNA = a pseudouridine in RNA</text>
        <dbReference type="Rhea" id="RHEA:48348"/>
        <dbReference type="Rhea" id="RHEA-COMP:12068"/>
        <dbReference type="Rhea" id="RHEA-COMP:12069"/>
        <dbReference type="ChEBI" id="CHEBI:65314"/>
        <dbReference type="ChEBI" id="CHEBI:65315"/>
    </reaction>
</comment>
<sequence length="286" mass="33343">MKARITGEWLNLTMDKPWRLIDFLDFYHISRSRRQQLFQAQAIWQNHQIASPASQLCPGDQLRLHVLSKTKPDFVPEKRFELSVVYEDPYVMVVNKPKGYLVHPDTKAGTGTLCNVVSDYYHQHKIMRPVRYIHRLDRETSGLILFCRCPFFQPFLDAELEKKNITRDYSAYVLGNIPNDDLDIHKKIGRDRHDAHKWRVSETGKQALTHVHVLERLNDLTHVSCRLETGRTHQIRVHLASIGHPILNDPLYGKGTGPMWLQAYRLSFTHPVTLQQQIIEIPLETL</sequence>
<dbReference type="InterPro" id="IPR006225">
    <property type="entry name" value="PsdUridine_synth_RluC/D"/>
</dbReference>
<reference evidence="7" key="2">
    <citation type="journal article" date="2021" name="PeerJ">
        <title>Extensive microbial diversity within the chicken gut microbiome revealed by metagenomics and culture.</title>
        <authorList>
            <person name="Gilroy R."/>
            <person name="Ravi A."/>
            <person name="Getino M."/>
            <person name="Pursley I."/>
            <person name="Horton D.L."/>
            <person name="Alikhan N.F."/>
            <person name="Baker D."/>
            <person name="Gharbi K."/>
            <person name="Hall N."/>
            <person name="Watson M."/>
            <person name="Adriaenssens E.M."/>
            <person name="Foster-Nyarko E."/>
            <person name="Jarju S."/>
            <person name="Secka A."/>
            <person name="Antonio M."/>
            <person name="Oren A."/>
            <person name="Chaudhuri R.R."/>
            <person name="La Ragione R."/>
            <person name="Hildebrand F."/>
            <person name="Pallen M.J."/>
        </authorList>
    </citation>
    <scope>NUCLEOTIDE SEQUENCE</scope>
    <source>
        <strain evidence="7">CHK195-11698</strain>
    </source>
</reference>
<comment type="similarity">
    <text evidence="2 5">Belongs to the pseudouridine synthase RluA family.</text>
</comment>